<dbReference type="EMBL" id="BARU01049696">
    <property type="protein sequence ID" value="GAH95539.1"/>
    <property type="molecule type" value="Genomic_DNA"/>
</dbReference>
<feature type="non-terminal residue" evidence="1">
    <location>
        <position position="38"/>
    </location>
</feature>
<sequence length="38" mass="4116">TCLSLMRRIATPELPPSALCLDQSRRSAINGFSLSPRG</sequence>
<feature type="non-terminal residue" evidence="1">
    <location>
        <position position="1"/>
    </location>
</feature>
<comment type="caution">
    <text evidence="1">The sequence shown here is derived from an EMBL/GenBank/DDBJ whole genome shotgun (WGS) entry which is preliminary data.</text>
</comment>
<proteinExistence type="predicted"/>
<evidence type="ECO:0000313" key="1">
    <source>
        <dbReference type="EMBL" id="GAH95539.1"/>
    </source>
</evidence>
<dbReference type="AlphaFoldDB" id="X1KZD6"/>
<protein>
    <submittedName>
        <fullName evidence="1">Uncharacterized protein</fullName>
    </submittedName>
</protein>
<gene>
    <name evidence="1" type="ORF">S03H2_72974</name>
</gene>
<name>X1KZD6_9ZZZZ</name>
<organism evidence="1">
    <name type="scientific">marine sediment metagenome</name>
    <dbReference type="NCBI Taxonomy" id="412755"/>
    <lineage>
        <taxon>unclassified sequences</taxon>
        <taxon>metagenomes</taxon>
        <taxon>ecological metagenomes</taxon>
    </lineage>
</organism>
<reference evidence="1" key="1">
    <citation type="journal article" date="2014" name="Front. Microbiol.">
        <title>High frequency of phylogenetically diverse reductive dehalogenase-homologous genes in deep subseafloor sedimentary metagenomes.</title>
        <authorList>
            <person name="Kawai M."/>
            <person name="Futagami T."/>
            <person name="Toyoda A."/>
            <person name="Takaki Y."/>
            <person name="Nishi S."/>
            <person name="Hori S."/>
            <person name="Arai W."/>
            <person name="Tsubouchi T."/>
            <person name="Morono Y."/>
            <person name="Uchiyama I."/>
            <person name="Ito T."/>
            <person name="Fujiyama A."/>
            <person name="Inagaki F."/>
            <person name="Takami H."/>
        </authorList>
    </citation>
    <scope>NUCLEOTIDE SEQUENCE</scope>
    <source>
        <strain evidence="1">Expedition CK06-06</strain>
    </source>
</reference>
<accession>X1KZD6</accession>